<sequence>MSRYNRKTTKWQQRGKEEVRMNKTEFIKIRCTREEKQRIRSKAESTGRKFSEYCREMILNGEVVAVPKMTDYEREAIAILQHTGKFYGQISNLIKVKDERWVHITHNLSLCAKEAFKRFYDPHFRMDDEIYKVLNMTRDDRKV</sequence>
<reference evidence="2" key="1">
    <citation type="submission" date="2015-11" db="EMBL/GenBank/DDBJ databases">
        <authorList>
            <person name="Holder M.E."/>
            <person name="Ajami N.J."/>
            <person name="Petrosino J.F."/>
        </authorList>
    </citation>
    <scope>NUCLEOTIDE SEQUENCE [LARGE SCALE GENOMIC DNA]</scope>
    <source>
        <strain evidence="2">F0113</strain>
    </source>
</reference>
<gene>
    <name evidence="1" type="ORF">AS203_00580</name>
</gene>
<dbReference type="RefSeq" id="WP_025065932.1">
    <property type="nucleotide sequence ID" value="NZ_CP013195.1"/>
</dbReference>
<dbReference type="Proteomes" id="UP000056252">
    <property type="component" value="Chromosome"/>
</dbReference>
<keyword evidence="2" id="KW-1185">Reference proteome</keyword>
<dbReference type="AlphaFoldDB" id="A0A0S2KHJ0"/>
<dbReference type="Pfam" id="PF21983">
    <property type="entry name" value="NikA-like"/>
    <property type="match status" value="1"/>
</dbReference>
<dbReference type="InterPro" id="IPR053842">
    <property type="entry name" value="NikA-like"/>
</dbReference>
<evidence type="ECO:0008006" key="3">
    <source>
        <dbReference type="Google" id="ProtNLM"/>
    </source>
</evidence>
<organism evidence="1 2">
    <name type="scientific">Hoylesella enoeca</name>
    <dbReference type="NCBI Taxonomy" id="76123"/>
    <lineage>
        <taxon>Bacteria</taxon>
        <taxon>Pseudomonadati</taxon>
        <taxon>Bacteroidota</taxon>
        <taxon>Bacteroidia</taxon>
        <taxon>Bacteroidales</taxon>
        <taxon>Prevotellaceae</taxon>
        <taxon>Hoylesella</taxon>
    </lineage>
</organism>
<proteinExistence type="predicted"/>
<dbReference type="eggNOG" id="ENOG5032N6F">
    <property type="taxonomic scope" value="Bacteria"/>
</dbReference>
<dbReference type="OrthoDB" id="1014262at2"/>
<name>A0A0S2KHJ0_9BACT</name>
<evidence type="ECO:0000313" key="2">
    <source>
        <dbReference type="Proteomes" id="UP000056252"/>
    </source>
</evidence>
<accession>A0A0S2KHJ0</accession>
<evidence type="ECO:0000313" key="1">
    <source>
        <dbReference type="EMBL" id="ALO47789.1"/>
    </source>
</evidence>
<protein>
    <recommendedName>
        <fullName evidence="3">Mobilization protein</fullName>
    </recommendedName>
</protein>
<dbReference type="KEGG" id="peo:AS203_00580"/>
<dbReference type="EMBL" id="CP013195">
    <property type="protein sequence ID" value="ALO47789.1"/>
    <property type="molecule type" value="Genomic_DNA"/>
</dbReference>